<reference evidence="2 3" key="1">
    <citation type="submission" date="2018-11" db="EMBL/GenBank/DDBJ databases">
        <authorList>
            <consortium name="Pathogen Informatics"/>
        </authorList>
    </citation>
    <scope>NUCLEOTIDE SEQUENCE [LARGE SCALE GENOMIC DNA]</scope>
    <source>
        <strain evidence="2 3">Zambia</strain>
    </source>
</reference>
<gene>
    <name evidence="2" type="ORF">SMRZ_LOCUS4147</name>
</gene>
<feature type="region of interest" description="Disordered" evidence="1">
    <location>
        <begin position="168"/>
        <end position="196"/>
    </location>
</feature>
<protein>
    <submittedName>
        <fullName evidence="2">Uncharacterized protein</fullName>
    </submittedName>
</protein>
<proteinExistence type="predicted"/>
<accession>A0A183LK22</accession>
<evidence type="ECO:0000313" key="2">
    <source>
        <dbReference type="EMBL" id="VDO60279.1"/>
    </source>
</evidence>
<dbReference type="EMBL" id="UZAI01001284">
    <property type="protein sequence ID" value="VDO60279.1"/>
    <property type="molecule type" value="Genomic_DNA"/>
</dbReference>
<name>A0A183LK22_9TREM</name>
<keyword evidence="3" id="KW-1185">Reference proteome</keyword>
<organism evidence="2 3">
    <name type="scientific">Schistosoma margrebowiei</name>
    <dbReference type="NCBI Taxonomy" id="48269"/>
    <lineage>
        <taxon>Eukaryota</taxon>
        <taxon>Metazoa</taxon>
        <taxon>Spiralia</taxon>
        <taxon>Lophotrochozoa</taxon>
        <taxon>Platyhelminthes</taxon>
        <taxon>Trematoda</taxon>
        <taxon>Digenea</taxon>
        <taxon>Strigeidida</taxon>
        <taxon>Schistosomatoidea</taxon>
        <taxon>Schistosomatidae</taxon>
        <taxon>Schistosoma</taxon>
    </lineage>
</organism>
<dbReference type="Proteomes" id="UP000277204">
    <property type="component" value="Unassembled WGS sequence"/>
</dbReference>
<dbReference type="AlphaFoldDB" id="A0A183LK22"/>
<evidence type="ECO:0000313" key="3">
    <source>
        <dbReference type="Proteomes" id="UP000277204"/>
    </source>
</evidence>
<feature type="compositionally biased region" description="Basic and acidic residues" evidence="1">
    <location>
        <begin position="182"/>
        <end position="196"/>
    </location>
</feature>
<sequence length="196" mass="22684">MFTIEEPLELKTTVNQHQGQDFQNKCQDSSNAWGGNLENYESHHSEDTGLKLISLLLAYHYKQRWILPNSGIQDVRFVLFGTHQLDVPVSQSLCSLWDSNPIPYTPNAIANITRQDNFKSSVYSINQENYILQYTLSLQRRYYVTVLLPILTTSKALEVDRTHIEESTQLCHKASPHMESSSPKKEEDQRIHYVEK</sequence>
<evidence type="ECO:0000256" key="1">
    <source>
        <dbReference type="SAM" id="MobiDB-lite"/>
    </source>
</evidence>